<evidence type="ECO:0000313" key="11">
    <source>
        <dbReference type="EnsemblProtists" id="PYU1_T013261"/>
    </source>
</evidence>
<dbReference type="InterPro" id="IPR018490">
    <property type="entry name" value="cNMP-bd_dom_sf"/>
</dbReference>
<reference evidence="12" key="1">
    <citation type="journal article" date="2010" name="Genome Biol.">
        <title>Genome sequence of the necrotrophic plant pathogen Pythium ultimum reveals original pathogenicity mechanisms and effector repertoire.</title>
        <authorList>
            <person name="Levesque C.A."/>
            <person name="Brouwer H."/>
            <person name="Cano L."/>
            <person name="Hamilton J.P."/>
            <person name="Holt C."/>
            <person name="Huitema E."/>
            <person name="Raffaele S."/>
            <person name="Robideau G.P."/>
            <person name="Thines M."/>
            <person name="Win J."/>
            <person name="Zerillo M.M."/>
            <person name="Beakes G.W."/>
            <person name="Boore J.L."/>
            <person name="Busam D."/>
            <person name="Dumas B."/>
            <person name="Ferriera S."/>
            <person name="Fuerstenberg S.I."/>
            <person name="Gachon C.M."/>
            <person name="Gaulin E."/>
            <person name="Govers F."/>
            <person name="Grenville-Briggs L."/>
            <person name="Horner N."/>
            <person name="Hostetler J."/>
            <person name="Jiang R.H."/>
            <person name="Johnson J."/>
            <person name="Krajaejun T."/>
            <person name="Lin H."/>
            <person name="Meijer H.J."/>
            <person name="Moore B."/>
            <person name="Morris P."/>
            <person name="Phuntmart V."/>
            <person name="Puiu D."/>
            <person name="Shetty J."/>
            <person name="Stajich J.E."/>
            <person name="Tripathy S."/>
            <person name="Wawra S."/>
            <person name="van West P."/>
            <person name="Whitty B.R."/>
            <person name="Coutinho P.M."/>
            <person name="Henrissat B."/>
            <person name="Martin F."/>
            <person name="Thomas P.D."/>
            <person name="Tyler B.M."/>
            <person name="De Vries R.P."/>
            <person name="Kamoun S."/>
            <person name="Yandell M."/>
            <person name="Tisserat N."/>
            <person name="Buell C.R."/>
        </authorList>
    </citation>
    <scope>NUCLEOTIDE SEQUENCE</scope>
    <source>
        <strain evidence="12">DAOM:BR144</strain>
    </source>
</reference>
<dbReference type="CDD" id="cd00038">
    <property type="entry name" value="CAP_ED"/>
    <property type="match status" value="1"/>
</dbReference>
<protein>
    <recommendedName>
        <fullName evidence="10">Cyclic nucleotide-binding domain-containing protein</fullName>
    </recommendedName>
</protein>
<keyword evidence="7" id="KW-0407">Ion channel</keyword>
<proteinExistence type="predicted"/>
<keyword evidence="12" id="KW-1185">Reference proteome</keyword>
<name>K3X7R2_GLOUD</name>
<dbReference type="InterPro" id="IPR000595">
    <property type="entry name" value="cNMP-bd_dom"/>
</dbReference>
<dbReference type="HOGENOM" id="CLU_039576_1_0_1"/>
<dbReference type="STRING" id="431595.K3X7R2"/>
<dbReference type="OMA" id="CESGHTE"/>
<accession>K3X7R2</accession>
<dbReference type="Gene3D" id="2.60.120.10">
    <property type="entry name" value="Jelly Rolls"/>
    <property type="match status" value="1"/>
</dbReference>
<evidence type="ECO:0000256" key="5">
    <source>
        <dbReference type="ARBA" id="ARBA00023065"/>
    </source>
</evidence>
<feature type="region of interest" description="Disordered" evidence="8">
    <location>
        <begin position="1"/>
        <end position="41"/>
    </location>
</feature>
<feature type="domain" description="Cyclic nucleotide-binding" evidence="10">
    <location>
        <begin position="391"/>
        <end position="480"/>
    </location>
</feature>
<feature type="transmembrane region" description="Helical" evidence="9">
    <location>
        <begin position="82"/>
        <end position="104"/>
    </location>
</feature>
<evidence type="ECO:0000313" key="12">
    <source>
        <dbReference type="Proteomes" id="UP000019132"/>
    </source>
</evidence>
<keyword evidence="4 9" id="KW-1133">Transmembrane helix</keyword>
<evidence type="ECO:0000256" key="2">
    <source>
        <dbReference type="ARBA" id="ARBA00022448"/>
    </source>
</evidence>
<evidence type="ECO:0000256" key="7">
    <source>
        <dbReference type="ARBA" id="ARBA00023286"/>
    </source>
</evidence>
<evidence type="ECO:0000256" key="6">
    <source>
        <dbReference type="ARBA" id="ARBA00023136"/>
    </source>
</evidence>
<dbReference type="GO" id="GO:0044877">
    <property type="term" value="F:protein-containing complex binding"/>
    <property type="evidence" value="ECO:0007669"/>
    <property type="project" value="TreeGrafter"/>
</dbReference>
<keyword evidence="2" id="KW-0813">Transport</keyword>
<feature type="transmembrane region" description="Helical" evidence="9">
    <location>
        <begin position="262"/>
        <end position="281"/>
    </location>
</feature>
<evidence type="ECO:0000256" key="3">
    <source>
        <dbReference type="ARBA" id="ARBA00022692"/>
    </source>
</evidence>
<feature type="compositionally biased region" description="Polar residues" evidence="8">
    <location>
        <begin position="1"/>
        <end position="21"/>
    </location>
</feature>
<dbReference type="InterPro" id="IPR014710">
    <property type="entry name" value="RmlC-like_jellyroll"/>
</dbReference>
<evidence type="ECO:0000256" key="9">
    <source>
        <dbReference type="SAM" id="Phobius"/>
    </source>
</evidence>
<sequence>MGYVSSNVDSSSTNKGATADSSFVKATPAPSPRSSVHRGRANSHRLWSATFRDSLRSRSNSIEALILEVRNAFDPNSKFIQFWHQLLLACLLYEVMAIPFLLTFKSSAEKWLTPELMAVYACEVLFVMDVYVELNTGYYEDGNVFRDAKKSWLKYIQSSRFALDMIALPPISLLVGKLSFSPAYLELHKLIRIWRIPKYISMLDDVYAKNFVLRKMFKVLVVTVLLSHFVACVRFTFGFDIHGDNHWLPHAPTHELSPKSKYLMSFFWAFGILTGLFEGELPYTIEQFVFTIIVALCGISLFIYLCATFFMISKCESGHTETAEARMNQFKHLLSFHHVPDQLQQQAIGYLKRYYMYTESNDREAMRLLCHSISKDIQVAMLKDMVPNIIFFQDCREQFIIAITSLLEMISLPANVTVFHANDVGDAMYLVNSGVLHVIADGVKVREVRKGNFFGEMAMFLNRPRFATVLTTTYCTLMHLQFLIKSKRWRNLFSGTVNVD</sequence>
<dbReference type="PROSITE" id="PS50042">
    <property type="entry name" value="CNMP_BINDING_3"/>
    <property type="match status" value="1"/>
</dbReference>
<organism evidence="11 12">
    <name type="scientific">Globisporangium ultimum (strain ATCC 200006 / CBS 805.95 / DAOM BR144)</name>
    <name type="common">Pythium ultimum</name>
    <dbReference type="NCBI Taxonomy" id="431595"/>
    <lineage>
        <taxon>Eukaryota</taxon>
        <taxon>Sar</taxon>
        <taxon>Stramenopiles</taxon>
        <taxon>Oomycota</taxon>
        <taxon>Peronosporomycetes</taxon>
        <taxon>Pythiales</taxon>
        <taxon>Pythiaceae</taxon>
        <taxon>Globisporangium</taxon>
    </lineage>
</organism>
<evidence type="ECO:0000256" key="8">
    <source>
        <dbReference type="SAM" id="MobiDB-lite"/>
    </source>
</evidence>
<feature type="transmembrane region" description="Helical" evidence="9">
    <location>
        <begin position="288"/>
        <end position="312"/>
    </location>
</feature>
<dbReference type="Proteomes" id="UP000019132">
    <property type="component" value="Unassembled WGS sequence"/>
</dbReference>
<dbReference type="EMBL" id="GL376627">
    <property type="status" value="NOT_ANNOTATED_CDS"/>
    <property type="molecule type" value="Genomic_DNA"/>
</dbReference>
<dbReference type="PANTHER" id="PTHR45638:SF11">
    <property type="entry name" value="CYCLIC NUCLEOTIDE-GATED CATION CHANNEL SUBUNIT A"/>
    <property type="match status" value="1"/>
</dbReference>
<comment type="subcellular location">
    <subcellularLocation>
        <location evidence="1">Membrane</location>
        <topology evidence="1">Multi-pass membrane protein</topology>
    </subcellularLocation>
</comment>
<evidence type="ECO:0000256" key="1">
    <source>
        <dbReference type="ARBA" id="ARBA00004141"/>
    </source>
</evidence>
<dbReference type="Gene3D" id="1.10.287.70">
    <property type="match status" value="1"/>
</dbReference>
<keyword evidence="5" id="KW-0406">Ion transport</keyword>
<reference evidence="12" key="2">
    <citation type="submission" date="2010-04" db="EMBL/GenBank/DDBJ databases">
        <authorList>
            <person name="Buell R."/>
            <person name="Hamilton J."/>
            <person name="Hostetler J."/>
        </authorList>
    </citation>
    <scope>NUCLEOTIDE SEQUENCE [LARGE SCALE GENOMIC DNA]</scope>
    <source>
        <strain evidence="12">DAOM:BR144</strain>
    </source>
</reference>
<dbReference type="GO" id="GO:0005221">
    <property type="term" value="F:intracellularly cyclic nucleotide-activated monoatomic cation channel activity"/>
    <property type="evidence" value="ECO:0007669"/>
    <property type="project" value="InterPro"/>
</dbReference>
<keyword evidence="7" id="KW-1071">Ligand-gated ion channel</keyword>
<dbReference type="EnsemblProtists" id="PYU1_T013261">
    <property type="protein sequence ID" value="PYU1_T013261"/>
    <property type="gene ID" value="PYU1_G013232"/>
</dbReference>
<feature type="transmembrane region" description="Helical" evidence="9">
    <location>
        <begin position="219"/>
        <end position="242"/>
    </location>
</feature>
<dbReference type="Pfam" id="PF00027">
    <property type="entry name" value="cNMP_binding"/>
    <property type="match status" value="1"/>
</dbReference>
<dbReference type="SUPFAM" id="SSF81324">
    <property type="entry name" value="Voltage-gated potassium channels"/>
    <property type="match status" value="1"/>
</dbReference>
<dbReference type="InParanoid" id="K3X7R2"/>
<keyword evidence="6 9" id="KW-0472">Membrane</keyword>
<dbReference type="PANTHER" id="PTHR45638">
    <property type="entry name" value="CYCLIC NUCLEOTIDE-GATED CATION CHANNEL SUBUNIT A"/>
    <property type="match status" value="1"/>
</dbReference>
<dbReference type="InterPro" id="IPR005821">
    <property type="entry name" value="Ion_trans_dom"/>
</dbReference>
<dbReference type="AlphaFoldDB" id="K3X7R2"/>
<dbReference type="Pfam" id="PF00520">
    <property type="entry name" value="Ion_trans"/>
    <property type="match status" value="1"/>
</dbReference>
<evidence type="ECO:0000259" key="10">
    <source>
        <dbReference type="PROSITE" id="PS50042"/>
    </source>
</evidence>
<dbReference type="SMART" id="SM00100">
    <property type="entry name" value="cNMP"/>
    <property type="match status" value="1"/>
</dbReference>
<dbReference type="InterPro" id="IPR050866">
    <property type="entry name" value="CNG_cation_channel"/>
</dbReference>
<dbReference type="GO" id="GO:0016020">
    <property type="term" value="C:membrane"/>
    <property type="evidence" value="ECO:0007669"/>
    <property type="project" value="UniProtKB-SubCell"/>
</dbReference>
<reference evidence="11" key="3">
    <citation type="submission" date="2015-02" db="UniProtKB">
        <authorList>
            <consortium name="EnsemblProtists"/>
        </authorList>
    </citation>
    <scope>IDENTIFICATION</scope>
    <source>
        <strain evidence="11">DAOM BR144</strain>
    </source>
</reference>
<dbReference type="SUPFAM" id="SSF51206">
    <property type="entry name" value="cAMP-binding domain-like"/>
    <property type="match status" value="1"/>
</dbReference>
<keyword evidence="3 9" id="KW-0812">Transmembrane</keyword>
<dbReference type="VEuPathDB" id="FungiDB:PYU1_G013232"/>
<evidence type="ECO:0000256" key="4">
    <source>
        <dbReference type="ARBA" id="ARBA00022989"/>
    </source>
</evidence>
<dbReference type="eggNOG" id="KOG0500">
    <property type="taxonomic scope" value="Eukaryota"/>
</dbReference>